<organism evidence="1 2">
    <name type="scientific">Trichomonas vaginalis (strain ATCC PRA-98 / G3)</name>
    <dbReference type="NCBI Taxonomy" id="412133"/>
    <lineage>
        <taxon>Eukaryota</taxon>
        <taxon>Metamonada</taxon>
        <taxon>Parabasalia</taxon>
        <taxon>Trichomonadida</taxon>
        <taxon>Trichomonadidae</taxon>
        <taxon>Trichomonas</taxon>
    </lineage>
</organism>
<dbReference type="RefSeq" id="XP_001326395.1">
    <property type="nucleotide sequence ID" value="XM_001326360.1"/>
</dbReference>
<dbReference type="KEGG" id="tva:4772149"/>
<dbReference type="Proteomes" id="UP000001542">
    <property type="component" value="Unassembled WGS sequence"/>
</dbReference>
<evidence type="ECO:0000313" key="2">
    <source>
        <dbReference type="Proteomes" id="UP000001542"/>
    </source>
</evidence>
<accession>A2DZG8</accession>
<dbReference type="VEuPathDB" id="TrichDB:TVAGG3_0011590"/>
<proteinExistence type="predicted"/>
<reference evidence="1" key="2">
    <citation type="journal article" date="2007" name="Science">
        <title>Draft genome sequence of the sexually transmitted pathogen Trichomonas vaginalis.</title>
        <authorList>
            <person name="Carlton J.M."/>
            <person name="Hirt R.P."/>
            <person name="Silva J.C."/>
            <person name="Delcher A.L."/>
            <person name="Schatz M."/>
            <person name="Zhao Q."/>
            <person name="Wortman J.R."/>
            <person name="Bidwell S.L."/>
            <person name="Alsmark U.C.M."/>
            <person name="Besteiro S."/>
            <person name="Sicheritz-Ponten T."/>
            <person name="Noel C.J."/>
            <person name="Dacks J.B."/>
            <person name="Foster P.G."/>
            <person name="Simillion C."/>
            <person name="Van de Peer Y."/>
            <person name="Miranda-Saavedra D."/>
            <person name="Barton G.J."/>
            <person name="Westrop G.D."/>
            <person name="Mueller S."/>
            <person name="Dessi D."/>
            <person name="Fiori P.L."/>
            <person name="Ren Q."/>
            <person name="Paulsen I."/>
            <person name="Zhang H."/>
            <person name="Bastida-Corcuera F.D."/>
            <person name="Simoes-Barbosa A."/>
            <person name="Brown M.T."/>
            <person name="Hayes R.D."/>
            <person name="Mukherjee M."/>
            <person name="Okumura C.Y."/>
            <person name="Schneider R."/>
            <person name="Smith A.J."/>
            <person name="Vanacova S."/>
            <person name="Villalvazo M."/>
            <person name="Haas B.J."/>
            <person name="Pertea M."/>
            <person name="Feldblyum T.V."/>
            <person name="Utterback T.R."/>
            <person name="Shu C.L."/>
            <person name="Osoegawa K."/>
            <person name="de Jong P.J."/>
            <person name="Hrdy I."/>
            <person name="Horvathova L."/>
            <person name="Zubacova Z."/>
            <person name="Dolezal P."/>
            <person name="Malik S.B."/>
            <person name="Logsdon J.M. Jr."/>
            <person name="Henze K."/>
            <person name="Gupta A."/>
            <person name="Wang C.C."/>
            <person name="Dunne R.L."/>
            <person name="Upcroft J.A."/>
            <person name="Upcroft P."/>
            <person name="White O."/>
            <person name="Salzberg S.L."/>
            <person name="Tang P."/>
            <person name="Chiu C.-H."/>
            <person name="Lee Y.-S."/>
            <person name="Embley T.M."/>
            <person name="Coombs G.H."/>
            <person name="Mottram J.C."/>
            <person name="Tachezy J."/>
            <person name="Fraser-Liggett C.M."/>
            <person name="Johnson P.J."/>
        </authorList>
    </citation>
    <scope>NUCLEOTIDE SEQUENCE [LARGE SCALE GENOMIC DNA]</scope>
    <source>
        <strain evidence="1">G3</strain>
    </source>
</reference>
<evidence type="ECO:0000313" key="1">
    <source>
        <dbReference type="EMBL" id="EAY14172.1"/>
    </source>
</evidence>
<gene>
    <name evidence="1" type="ORF">TVAG_373050</name>
</gene>
<dbReference type="VEuPathDB" id="TrichDB:TVAG_373050"/>
<reference evidence="1" key="1">
    <citation type="submission" date="2006-10" db="EMBL/GenBank/DDBJ databases">
        <authorList>
            <person name="Amadeo P."/>
            <person name="Zhao Q."/>
            <person name="Wortman J."/>
            <person name="Fraser-Liggett C."/>
            <person name="Carlton J."/>
        </authorList>
    </citation>
    <scope>NUCLEOTIDE SEQUENCE</scope>
    <source>
        <strain evidence="1">G3</strain>
    </source>
</reference>
<dbReference type="InParanoid" id="A2DZG8"/>
<dbReference type="SMR" id="A2DZG8"/>
<name>A2DZG8_TRIV3</name>
<protein>
    <submittedName>
        <fullName evidence="1">Uncharacterized protein</fullName>
    </submittedName>
</protein>
<dbReference type="AlphaFoldDB" id="A2DZG8"/>
<keyword evidence="2" id="KW-1185">Reference proteome</keyword>
<dbReference type="OrthoDB" id="10525507at2759"/>
<dbReference type="EMBL" id="DS113274">
    <property type="protein sequence ID" value="EAY14172.1"/>
    <property type="molecule type" value="Genomic_DNA"/>
</dbReference>
<sequence length="703" mass="82338">MNDFEHYQAIVPRLSELLLDNCISSSTETRNKMLIYHRASILINQIKKIKNQEEIFPAPEGDSFVTPQQMQCISLLIDFILKNPEILIEIILHELEKENDTQIALIYSSVIPSIYGFYSTAEHISYAFPFFCSLIISVNREIAFSALVPFYCSACTYKFTEYCFDHFVTKFVNDARILTKQISNSIIDEYVSLFIHSLSEAFPLLPHSHQFILRFMQIKGYPINEIIQFFIHRFAAPQLQKFLLSTPHKNQHNKLFTIIKAVDPRLDLYQPLLQAFSSKTIFEIPSAYQAFDLPFLQFIVSTQDADILVQNLVEIHKLPNILRQFVTNNYFSEINLQPLIVKVYIRKPKPVEQSYNWRRVVFDNFKTKKLEDNDLFQRYFLQIQSEVEDFKENPSIFLKSENLLPSEYFKREQIKKILSEKYDMFVDYSINLTVNELIERSKLFENYLVHSLALKTLKSWSKLIEECLKVSAFPVIEENVSAVIKSFSLRQLFKNSILIDKAIDVSAFCIQEFSNKPLQVMILIENFLCYIIGPKTAIIIKSVETRWQKHVVEMRPSIKLPHEFTDKKYNMNKTLLLNEKLWKIVAMFNSISTIPFSMSYFVFLDCIKEIEDLESFISADNNDSITKFALAFADSRQMISRFIIINSIFVKTDRYKNIYNKCSRDPLLWCRLESAILDMISTDTNFISDVLSFQELLIDSKFI</sequence>